<protein>
    <submittedName>
        <fullName evidence="3">DUF4350 domain-containing protein</fullName>
    </submittedName>
</protein>
<reference evidence="3" key="1">
    <citation type="submission" date="2021-01" db="EMBL/GenBank/DDBJ databases">
        <title>Lacisediminihabitans sp. nov. strain G11-30, isolated from Antarctic Soil.</title>
        <authorList>
            <person name="Li J."/>
        </authorList>
    </citation>
    <scope>NUCLEOTIDE SEQUENCE</scope>
    <source>
        <strain evidence="3">G11-30</strain>
    </source>
</reference>
<dbReference type="InterPro" id="IPR025646">
    <property type="entry name" value="DUF4350"/>
</dbReference>
<organism evidence="3 4">
    <name type="scientific">Lacisediminihabitans changchengi</name>
    <dbReference type="NCBI Taxonomy" id="2787634"/>
    <lineage>
        <taxon>Bacteria</taxon>
        <taxon>Bacillati</taxon>
        <taxon>Actinomycetota</taxon>
        <taxon>Actinomycetes</taxon>
        <taxon>Micrococcales</taxon>
        <taxon>Microbacteriaceae</taxon>
        <taxon>Lacisediminihabitans</taxon>
    </lineage>
</organism>
<feature type="transmembrane region" description="Helical" evidence="1">
    <location>
        <begin position="249"/>
        <end position="267"/>
    </location>
</feature>
<comment type="caution">
    <text evidence="3">The sequence shown here is derived from an EMBL/GenBank/DDBJ whole genome shotgun (WGS) entry which is preliminary data.</text>
</comment>
<dbReference type="AlphaFoldDB" id="A0A934SQP3"/>
<keyword evidence="1" id="KW-0472">Membrane</keyword>
<dbReference type="Proteomes" id="UP000636458">
    <property type="component" value="Unassembled WGS sequence"/>
</dbReference>
<gene>
    <name evidence="3" type="ORF">IV501_02070</name>
</gene>
<dbReference type="Pfam" id="PF14258">
    <property type="entry name" value="DUF4350"/>
    <property type="match status" value="1"/>
</dbReference>
<proteinExistence type="predicted"/>
<evidence type="ECO:0000313" key="3">
    <source>
        <dbReference type="EMBL" id="MBK4346409.1"/>
    </source>
</evidence>
<evidence type="ECO:0000259" key="2">
    <source>
        <dbReference type="Pfam" id="PF14258"/>
    </source>
</evidence>
<accession>A0A934SQP3</accession>
<sequence length="391" mass="40771">MTVTTPTLRVATRRSLFWIIAGVFLVLIAAITLVINGAARGASTPFSATDPSPKGSKAIAEVLRQQGVTVTVTATLRDTERALAAHPSTLFLADPNSLLTAARLERIAAPAQHLVIAGPTFTQLRALAPDVRGAGKVSKASLAADCSVPAVRAAGSVTGTGSGLRLDPTSDATGCLESRSGVFSLVQRDTITLLGATAALSNEKVDERGNAALVLTLLGQDDHLVWYLPTADDAGLGGGPTIAQLTPSWVGPVLVLLIITALTAAIWRGRRFGPLVIENLPVVVRASETMEGRARLYQRGAARLHALDALRIGTVSRLAAACGLPRTATVTEVIDAVAGITARPAHDIRSLLIDTAPTNDRDLVRLSDALLELERAAVTALTPTDDRPKGE</sequence>
<evidence type="ECO:0000256" key="1">
    <source>
        <dbReference type="SAM" id="Phobius"/>
    </source>
</evidence>
<keyword evidence="4" id="KW-1185">Reference proteome</keyword>
<dbReference type="EMBL" id="JAEPES010000001">
    <property type="protein sequence ID" value="MBK4346409.1"/>
    <property type="molecule type" value="Genomic_DNA"/>
</dbReference>
<keyword evidence="1" id="KW-0812">Transmembrane</keyword>
<feature type="domain" description="DUF4350" evidence="2">
    <location>
        <begin position="49"/>
        <end position="218"/>
    </location>
</feature>
<feature type="transmembrane region" description="Helical" evidence="1">
    <location>
        <begin position="16"/>
        <end position="39"/>
    </location>
</feature>
<keyword evidence="1" id="KW-1133">Transmembrane helix</keyword>
<evidence type="ECO:0000313" key="4">
    <source>
        <dbReference type="Proteomes" id="UP000636458"/>
    </source>
</evidence>
<dbReference type="RefSeq" id="WP_200554741.1">
    <property type="nucleotide sequence ID" value="NZ_JAEPES010000001.1"/>
</dbReference>
<name>A0A934SQP3_9MICO</name>